<proteinExistence type="predicted"/>
<gene>
    <name evidence="3" type="ORF">GCM10007301_06570</name>
</gene>
<feature type="region of interest" description="Disordered" evidence="1">
    <location>
        <begin position="29"/>
        <end position="88"/>
    </location>
</feature>
<evidence type="ECO:0000313" key="4">
    <source>
        <dbReference type="Proteomes" id="UP000606044"/>
    </source>
</evidence>
<dbReference type="AlphaFoldDB" id="A0A917BM68"/>
<protein>
    <submittedName>
        <fullName evidence="3">Uncharacterized protein</fullName>
    </submittedName>
</protein>
<evidence type="ECO:0000313" key="3">
    <source>
        <dbReference type="EMBL" id="GGF50003.1"/>
    </source>
</evidence>
<keyword evidence="4" id="KW-1185">Reference proteome</keyword>
<accession>A0A917BM68</accession>
<feature type="signal peptide" evidence="2">
    <location>
        <begin position="1"/>
        <end position="28"/>
    </location>
</feature>
<comment type="caution">
    <text evidence="3">The sequence shown here is derived from an EMBL/GenBank/DDBJ whole genome shotgun (WGS) entry which is preliminary data.</text>
</comment>
<sequence>MPETLTRLSRVTCAAALGLALLSGTALAQPQNPTAPEATVPGTPPAATKPVPAPAPGGSPRPAATPGTTATPQGANKDAAEKPAAQLPDDDVVNDTTLVLACKQKALVLIRQKSPSVEDIFIDMDGLTVAKADTMVGNTKVVGVMMGEAYIQRDQTDNIHRFLCLTGEGGKVLMTFFTER</sequence>
<name>A0A917BM68_9HYPH</name>
<dbReference type="EMBL" id="BMCT01000001">
    <property type="protein sequence ID" value="GGF50003.1"/>
    <property type="molecule type" value="Genomic_DNA"/>
</dbReference>
<evidence type="ECO:0000256" key="2">
    <source>
        <dbReference type="SAM" id="SignalP"/>
    </source>
</evidence>
<reference evidence="3" key="2">
    <citation type="submission" date="2020-09" db="EMBL/GenBank/DDBJ databases">
        <authorList>
            <person name="Sun Q."/>
            <person name="Sedlacek I."/>
        </authorList>
    </citation>
    <scope>NUCLEOTIDE SEQUENCE</scope>
    <source>
        <strain evidence="3">CCM 7897</strain>
    </source>
</reference>
<dbReference type="Proteomes" id="UP000606044">
    <property type="component" value="Unassembled WGS sequence"/>
</dbReference>
<feature type="chain" id="PRO_5037134335" evidence="2">
    <location>
        <begin position="29"/>
        <end position="180"/>
    </location>
</feature>
<reference evidence="3" key="1">
    <citation type="journal article" date="2014" name="Int. J. Syst. Evol. Microbiol.">
        <title>Complete genome sequence of Corynebacterium casei LMG S-19264T (=DSM 44701T), isolated from a smear-ripened cheese.</title>
        <authorList>
            <consortium name="US DOE Joint Genome Institute (JGI-PGF)"/>
            <person name="Walter F."/>
            <person name="Albersmeier A."/>
            <person name="Kalinowski J."/>
            <person name="Ruckert C."/>
        </authorList>
    </citation>
    <scope>NUCLEOTIDE SEQUENCE</scope>
    <source>
        <strain evidence="3">CCM 7897</strain>
    </source>
</reference>
<keyword evidence="2" id="KW-0732">Signal</keyword>
<feature type="compositionally biased region" description="Low complexity" evidence="1">
    <location>
        <begin position="29"/>
        <end position="50"/>
    </location>
</feature>
<dbReference type="RefSeq" id="WP_188575354.1">
    <property type="nucleotide sequence ID" value="NZ_BMCT01000001.1"/>
</dbReference>
<feature type="compositionally biased region" description="Low complexity" evidence="1">
    <location>
        <begin position="60"/>
        <end position="75"/>
    </location>
</feature>
<organism evidence="3 4">
    <name type="scientific">Azorhizobium oxalatiphilum</name>
    <dbReference type="NCBI Taxonomy" id="980631"/>
    <lineage>
        <taxon>Bacteria</taxon>
        <taxon>Pseudomonadati</taxon>
        <taxon>Pseudomonadota</taxon>
        <taxon>Alphaproteobacteria</taxon>
        <taxon>Hyphomicrobiales</taxon>
        <taxon>Xanthobacteraceae</taxon>
        <taxon>Azorhizobium</taxon>
    </lineage>
</organism>
<evidence type="ECO:0000256" key="1">
    <source>
        <dbReference type="SAM" id="MobiDB-lite"/>
    </source>
</evidence>